<dbReference type="EMBL" id="VLLA01000005">
    <property type="protein sequence ID" value="TWI71973.1"/>
    <property type="molecule type" value="Genomic_DNA"/>
</dbReference>
<gene>
    <name evidence="2" type="ORF">IQ16_02647</name>
</gene>
<proteinExistence type="predicted"/>
<evidence type="ECO:0000313" key="2">
    <source>
        <dbReference type="EMBL" id="TWI71973.1"/>
    </source>
</evidence>
<dbReference type="AlphaFoldDB" id="A0A562RSN6"/>
<evidence type="ECO:0000313" key="3">
    <source>
        <dbReference type="Proteomes" id="UP000316291"/>
    </source>
</evidence>
<organism evidence="2 3">
    <name type="scientific">Bradyrhizobium huanghuaihaiense</name>
    <dbReference type="NCBI Taxonomy" id="990078"/>
    <lineage>
        <taxon>Bacteria</taxon>
        <taxon>Pseudomonadati</taxon>
        <taxon>Pseudomonadota</taxon>
        <taxon>Alphaproteobacteria</taxon>
        <taxon>Hyphomicrobiales</taxon>
        <taxon>Nitrobacteraceae</taxon>
        <taxon>Bradyrhizobium</taxon>
    </lineage>
</organism>
<comment type="caution">
    <text evidence="2">The sequence shown here is derived from an EMBL/GenBank/DDBJ whole genome shotgun (WGS) entry which is preliminary data.</text>
</comment>
<reference evidence="2 3" key="1">
    <citation type="journal article" date="2015" name="Stand. Genomic Sci.">
        <title>Genomic Encyclopedia of Bacterial and Archaeal Type Strains, Phase III: the genomes of soil and plant-associated and newly described type strains.</title>
        <authorList>
            <person name="Whitman W.B."/>
            <person name="Woyke T."/>
            <person name="Klenk H.P."/>
            <person name="Zhou Y."/>
            <person name="Lilburn T.G."/>
            <person name="Beck B.J."/>
            <person name="De Vos P."/>
            <person name="Vandamme P."/>
            <person name="Eisen J.A."/>
            <person name="Garrity G."/>
            <person name="Hugenholtz P."/>
            <person name="Kyrpides N.C."/>
        </authorList>
    </citation>
    <scope>NUCLEOTIDE SEQUENCE [LARGE SCALE GENOMIC DNA]</scope>
    <source>
        <strain evidence="2 3">CGMCC 1.10948</strain>
    </source>
</reference>
<dbReference type="Proteomes" id="UP000316291">
    <property type="component" value="Unassembled WGS sequence"/>
</dbReference>
<protein>
    <submittedName>
        <fullName evidence="2">Uncharacterized protein</fullName>
    </submittedName>
</protein>
<keyword evidence="1" id="KW-1133">Transmembrane helix</keyword>
<keyword evidence="1" id="KW-0812">Transmembrane</keyword>
<evidence type="ECO:0000256" key="1">
    <source>
        <dbReference type="SAM" id="Phobius"/>
    </source>
</evidence>
<sequence length="153" mass="17775">MLGGLRHWLTVRGMRRSERKISKAYAKDIEAAKAAKKPRKDIEYIEESEHHELRFVRDEMEIAETKRLYAQAAHYRLPIPQAEDDWEESAVFGKRYLTRKGAAKLRSDIRAEQKARWDYWQSRLQLVGTVMGIIGGIMGALAYFKQPPLPPHP</sequence>
<keyword evidence="3" id="KW-1185">Reference proteome</keyword>
<name>A0A562RSN6_9BRAD</name>
<feature type="transmembrane region" description="Helical" evidence="1">
    <location>
        <begin position="124"/>
        <end position="144"/>
    </location>
</feature>
<accession>A0A562RSN6</accession>
<keyword evidence="1" id="KW-0472">Membrane</keyword>